<dbReference type="SUPFAM" id="SSF51905">
    <property type="entry name" value="FAD/NAD(P)-binding domain"/>
    <property type="match status" value="2"/>
</dbReference>
<dbReference type="GO" id="GO:0004499">
    <property type="term" value="F:N,N-dimethylaniline monooxygenase activity"/>
    <property type="evidence" value="ECO:0007669"/>
    <property type="project" value="InterPro"/>
</dbReference>
<keyword evidence="5" id="KW-0560">Oxidoreductase</keyword>
<keyword evidence="7" id="KW-1185">Reference proteome</keyword>
<organism evidence="6 7">
    <name type="scientific">Stachybotrys elegans</name>
    <dbReference type="NCBI Taxonomy" id="80388"/>
    <lineage>
        <taxon>Eukaryota</taxon>
        <taxon>Fungi</taxon>
        <taxon>Dikarya</taxon>
        <taxon>Ascomycota</taxon>
        <taxon>Pezizomycotina</taxon>
        <taxon>Sordariomycetes</taxon>
        <taxon>Hypocreomycetidae</taxon>
        <taxon>Hypocreales</taxon>
        <taxon>Stachybotryaceae</taxon>
        <taxon>Stachybotrys</taxon>
    </lineage>
</organism>
<name>A0A8K0WRU4_9HYPO</name>
<evidence type="ECO:0000313" key="6">
    <source>
        <dbReference type="EMBL" id="KAH7320779.1"/>
    </source>
</evidence>
<comment type="similarity">
    <text evidence="1">Belongs to the FMO family.</text>
</comment>
<sequence>MPSSPSPVKRVAVIGAGPAGAIAIDTLAQEKTFDLIRVFERREAAGGCWIGDVSPPPTLSGFASLASRTADAPLAVPEQLPAQVAPSEQPRFSESSVYPYLETNVDHLAMQFSQEPIPVELTERTIAAHGPASPFRHWKVLRRYIESLVQRRGYQDLVVYNTTVERVEKVGAEWKVTLRKQGTERDYWWAEWFDAVVVASGHYWVPYIPPIEGLEEMEKLLPGSVLHSKHFRGNQQFKGKRVVVVGASVSAADISVDLVETAQLPVHSIVIGRNANAYFGDVAFEHPHIQKHPSIARVTGRTVHLVDGSSIADVDHIIFGTGYSWTLPFLPAVKTRSNRVPELYMHVVWQHDPTLLFVGAVNAGLTFKIFEWQAVYAARLLAGRAAPLPSLGEMRRWEEARIKQRGDGAKFAMVYPDFEDYFETLRRLAGEPVGGVGRKLPKFKREWFRTFMEGHGLRKDMWRRINAQALAGGKDAALKPRL</sequence>
<dbReference type="AlphaFoldDB" id="A0A8K0WRU4"/>
<dbReference type="PRINTS" id="PR00419">
    <property type="entry name" value="ADXRDTASE"/>
</dbReference>
<keyword evidence="3" id="KW-0274">FAD</keyword>
<evidence type="ECO:0000256" key="5">
    <source>
        <dbReference type="ARBA" id="ARBA00023002"/>
    </source>
</evidence>
<accession>A0A8K0WRU4</accession>
<evidence type="ECO:0000313" key="7">
    <source>
        <dbReference type="Proteomes" id="UP000813444"/>
    </source>
</evidence>
<evidence type="ECO:0000256" key="1">
    <source>
        <dbReference type="ARBA" id="ARBA00009183"/>
    </source>
</evidence>
<dbReference type="Proteomes" id="UP000813444">
    <property type="component" value="Unassembled WGS sequence"/>
</dbReference>
<proteinExistence type="inferred from homology"/>
<dbReference type="OrthoDB" id="66881at2759"/>
<dbReference type="EMBL" id="JAGPNK010000005">
    <property type="protein sequence ID" value="KAH7320779.1"/>
    <property type="molecule type" value="Genomic_DNA"/>
</dbReference>
<dbReference type="PANTHER" id="PTHR23023">
    <property type="entry name" value="DIMETHYLANILINE MONOOXYGENASE"/>
    <property type="match status" value="1"/>
</dbReference>
<dbReference type="InterPro" id="IPR050346">
    <property type="entry name" value="FMO-like"/>
</dbReference>
<protein>
    <recommendedName>
        <fullName evidence="8">FAD/NAD(P)-binding domain-containing protein</fullName>
    </recommendedName>
</protein>
<comment type="caution">
    <text evidence="6">The sequence shown here is derived from an EMBL/GenBank/DDBJ whole genome shotgun (WGS) entry which is preliminary data.</text>
</comment>
<dbReference type="GO" id="GO:0050661">
    <property type="term" value="F:NADP binding"/>
    <property type="evidence" value="ECO:0007669"/>
    <property type="project" value="InterPro"/>
</dbReference>
<dbReference type="InterPro" id="IPR036188">
    <property type="entry name" value="FAD/NAD-bd_sf"/>
</dbReference>
<dbReference type="Pfam" id="PF00743">
    <property type="entry name" value="FMO-like"/>
    <property type="match status" value="2"/>
</dbReference>
<dbReference type="InterPro" id="IPR020946">
    <property type="entry name" value="Flavin_mOase-like"/>
</dbReference>
<dbReference type="InterPro" id="IPR000960">
    <property type="entry name" value="Flavin_mOase"/>
</dbReference>
<gene>
    <name evidence="6" type="ORF">B0I35DRAFT_427740</name>
</gene>
<evidence type="ECO:0008006" key="8">
    <source>
        <dbReference type="Google" id="ProtNLM"/>
    </source>
</evidence>
<evidence type="ECO:0000256" key="3">
    <source>
        <dbReference type="ARBA" id="ARBA00022827"/>
    </source>
</evidence>
<evidence type="ECO:0000256" key="2">
    <source>
        <dbReference type="ARBA" id="ARBA00022630"/>
    </source>
</evidence>
<keyword evidence="2" id="KW-0285">Flavoprotein</keyword>
<dbReference type="GO" id="GO:0050660">
    <property type="term" value="F:flavin adenine dinucleotide binding"/>
    <property type="evidence" value="ECO:0007669"/>
    <property type="project" value="InterPro"/>
</dbReference>
<keyword evidence="4" id="KW-0521">NADP</keyword>
<reference evidence="6" key="1">
    <citation type="journal article" date="2021" name="Nat. Commun.">
        <title>Genetic determinants of endophytism in the Arabidopsis root mycobiome.</title>
        <authorList>
            <person name="Mesny F."/>
            <person name="Miyauchi S."/>
            <person name="Thiergart T."/>
            <person name="Pickel B."/>
            <person name="Atanasova L."/>
            <person name="Karlsson M."/>
            <person name="Huettel B."/>
            <person name="Barry K.W."/>
            <person name="Haridas S."/>
            <person name="Chen C."/>
            <person name="Bauer D."/>
            <person name="Andreopoulos W."/>
            <person name="Pangilinan J."/>
            <person name="LaButti K."/>
            <person name="Riley R."/>
            <person name="Lipzen A."/>
            <person name="Clum A."/>
            <person name="Drula E."/>
            <person name="Henrissat B."/>
            <person name="Kohler A."/>
            <person name="Grigoriev I.V."/>
            <person name="Martin F.M."/>
            <person name="Hacquard S."/>
        </authorList>
    </citation>
    <scope>NUCLEOTIDE SEQUENCE</scope>
    <source>
        <strain evidence="6">MPI-CAGE-CH-0235</strain>
    </source>
</reference>
<dbReference type="Gene3D" id="3.50.50.60">
    <property type="entry name" value="FAD/NAD(P)-binding domain"/>
    <property type="match status" value="2"/>
</dbReference>
<dbReference type="PIRSF" id="PIRSF000332">
    <property type="entry name" value="FMO"/>
    <property type="match status" value="1"/>
</dbReference>
<evidence type="ECO:0000256" key="4">
    <source>
        <dbReference type="ARBA" id="ARBA00022857"/>
    </source>
</evidence>